<dbReference type="InterPro" id="IPR000182">
    <property type="entry name" value="GNAT_dom"/>
</dbReference>
<evidence type="ECO:0000259" key="1">
    <source>
        <dbReference type="PROSITE" id="PS51186"/>
    </source>
</evidence>
<keyword evidence="2" id="KW-0808">Transferase</keyword>
<keyword evidence="3" id="KW-1185">Reference proteome</keyword>
<feature type="domain" description="N-acetyltransferase" evidence="1">
    <location>
        <begin position="112"/>
        <end position="269"/>
    </location>
</feature>
<evidence type="ECO:0000313" key="3">
    <source>
        <dbReference type="Proteomes" id="UP000224915"/>
    </source>
</evidence>
<dbReference type="PROSITE" id="PS51186">
    <property type="entry name" value="GNAT"/>
    <property type="match status" value="1"/>
</dbReference>
<dbReference type="CDD" id="cd04301">
    <property type="entry name" value="NAT_SF"/>
    <property type="match status" value="1"/>
</dbReference>
<accession>A0A2A9D0Z1</accession>
<dbReference type="EMBL" id="PDJD01000001">
    <property type="protein sequence ID" value="PFG19622.1"/>
    <property type="molecule type" value="Genomic_DNA"/>
</dbReference>
<sequence length="290" mass="31807">MRPPIATLPPAWRRDRLVLADLPQFTELTGDDEGVLLAQRARRGATIAGRGSPPRLQELLAAYLNTHPGVFVRRLSVTSGTRVPTAQRRALGLRHVSDWAWMWTEEAPAPNPNADRVRRADLTREAEALRATVDEVNPRSDADPEGPDEIVWWVVDGADGSPDGVIGAVREGGYVPGSHSWHLHGVAVRDRARGQGLGTALVTVATREALADGAAWVSLGLYAENHRARAIYERLGFHELGLVTSYTHASVRARSRVGVRAVYPDRALPEQPRLRSVETAALRWEVEDST</sequence>
<proteinExistence type="predicted"/>
<reference evidence="2 3" key="1">
    <citation type="submission" date="2017-10" db="EMBL/GenBank/DDBJ databases">
        <title>Sequencing the genomes of 1000 actinobacteria strains.</title>
        <authorList>
            <person name="Klenk H.-P."/>
        </authorList>
    </citation>
    <scope>NUCLEOTIDE SEQUENCE [LARGE SCALE GENOMIC DNA]</scope>
    <source>
        <strain evidence="2 3">DSM 21801</strain>
    </source>
</reference>
<dbReference type="Gene3D" id="3.40.630.30">
    <property type="match status" value="1"/>
</dbReference>
<dbReference type="SUPFAM" id="SSF55729">
    <property type="entry name" value="Acyl-CoA N-acyltransferases (Nat)"/>
    <property type="match status" value="1"/>
</dbReference>
<dbReference type="AlphaFoldDB" id="A0A2A9D0Z1"/>
<name>A0A2A9D0Z1_9MICO</name>
<dbReference type="InterPro" id="IPR016181">
    <property type="entry name" value="Acyl_CoA_acyltransferase"/>
</dbReference>
<dbReference type="RefSeq" id="WP_098468712.1">
    <property type="nucleotide sequence ID" value="NZ_PDJD01000001.1"/>
</dbReference>
<protein>
    <submittedName>
        <fullName evidence="2">Acetyltransferase (GNAT) family protein</fullName>
    </submittedName>
</protein>
<dbReference type="GO" id="GO:0016747">
    <property type="term" value="F:acyltransferase activity, transferring groups other than amino-acyl groups"/>
    <property type="evidence" value="ECO:0007669"/>
    <property type="project" value="InterPro"/>
</dbReference>
<gene>
    <name evidence="2" type="ORF">ATL40_1190</name>
</gene>
<organism evidence="2 3">
    <name type="scientific">Serinibacter salmoneus</name>
    <dbReference type="NCBI Taxonomy" id="556530"/>
    <lineage>
        <taxon>Bacteria</taxon>
        <taxon>Bacillati</taxon>
        <taxon>Actinomycetota</taxon>
        <taxon>Actinomycetes</taxon>
        <taxon>Micrococcales</taxon>
        <taxon>Beutenbergiaceae</taxon>
        <taxon>Serinibacter</taxon>
    </lineage>
</organism>
<dbReference type="OrthoDB" id="5143160at2"/>
<dbReference type="Pfam" id="PF00583">
    <property type="entry name" value="Acetyltransf_1"/>
    <property type="match status" value="1"/>
</dbReference>
<comment type="caution">
    <text evidence="2">The sequence shown here is derived from an EMBL/GenBank/DDBJ whole genome shotgun (WGS) entry which is preliminary data.</text>
</comment>
<evidence type="ECO:0000313" key="2">
    <source>
        <dbReference type="EMBL" id="PFG19622.1"/>
    </source>
</evidence>
<dbReference type="Proteomes" id="UP000224915">
    <property type="component" value="Unassembled WGS sequence"/>
</dbReference>